<dbReference type="Pfam" id="PF00003">
    <property type="entry name" value="7tm_3"/>
    <property type="match status" value="1"/>
</dbReference>
<organism evidence="14 15">
    <name type="scientific">Gekko japonicus</name>
    <name type="common">Schlegel's Japanese gecko</name>
    <dbReference type="NCBI Taxonomy" id="146911"/>
    <lineage>
        <taxon>Eukaryota</taxon>
        <taxon>Metazoa</taxon>
        <taxon>Chordata</taxon>
        <taxon>Craniata</taxon>
        <taxon>Vertebrata</taxon>
        <taxon>Euteleostomi</taxon>
        <taxon>Lepidosauria</taxon>
        <taxon>Squamata</taxon>
        <taxon>Bifurcata</taxon>
        <taxon>Gekkota</taxon>
        <taxon>Gekkonidae</taxon>
        <taxon>Gekkoninae</taxon>
        <taxon>Gekko</taxon>
    </lineage>
</organism>
<dbReference type="InterPro" id="IPR000068">
    <property type="entry name" value="GPCR_3_Ca_sens_rcpt-rel"/>
</dbReference>
<name>A0ABM1K4H5_GEKJA</name>
<evidence type="ECO:0000256" key="3">
    <source>
        <dbReference type="ARBA" id="ARBA00022692"/>
    </source>
</evidence>
<feature type="transmembrane region" description="Helical" evidence="11">
    <location>
        <begin position="571"/>
        <end position="590"/>
    </location>
</feature>
<dbReference type="PROSITE" id="PS50259">
    <property type="entry name" value="G_PROTEIN_RECEP_F3_4"/>
    <property type="match status" value="1"/>
</dbReference>
<evidence type="ECO:0000259" key="13">
    <source>
        <dbReference type="PROSITE" id="PS50259"/>
    </source>
</evidence>
<feature type="transmembrane region" description="Helical" evidence="11">
    <location>
        <begin position="638"/>
        <end position="661"/>
    </location>
</feature>
<dbReference type="SUPFAM" id="SSF53822">
    <property type="entry name" value="Periplasmic binding protein-like I"/>
    <property type="match status" value="1"/>
</dbReference>
<dbReference type="Pfam" id="PF01094">
    <property type="entry name" value="ANF_receptor"/>
    <property type="match status" value="1"/>
</dbReference>
<evidence type="ECO:0000256" key="10">
    <source>
        <dbReference type="ARBA" id="ARBA00023224"/>
    </source>
</evidence>
<keyword evidence="9" id="KW-0325">Glycoprotein</keyword>
<dbReference type="RefSeq" id="XP_015268612.1">
    <property type="nucleotide sequence ID" value="XM_015413126.1"/>
</dbReference>
<feature type="domain" description="G-protein coupled receptors family 3 profile" evidence="13">
    <location>
        <begin position="567"/>
        <end position="831"/>
    </location>
</feature>
<keyword evidence="5 11" id="KW-1133">Transmembrane helix</keyword>
<dbReference type="CDD" id="cd15283">
    <property type="entry name" value="7tmC_V2R_pheromone"/>
    <property type="match status" value="1"/>
</dbReference>
<evidence type="ECO:0000256" key="1">
    <source>
        <dbReference type="ARBA" id="ARBA00004651"/>
    </source>
</evidence>
<evidence type="ECO:0000256" key="11">
    <source>
        <dbReference type="SAM" id="Phobius"/>
    </source>
</evidence>
<evidence type="ECO:0000256" key="8">
    <source>
        <dbReference type="ARBA" id="ARBA00023170"/>
    </source>
</evidence>
<dbReference type="InterPro" id="IPR000337">
    <property type="entry name" value="GPCR_3"/>
</dbReference>
<dbReference type="PRINTS" id="PR00248">
    <property type="entry name" value="GPCRMGR"/>
</dbReference>
<dbReference type="InterPro" id="IPR011500">
    <property type="entry name" value="GPCR_3_9-Cys_dom"/>
</dbReference>
<evidence type="ECO:0000256" key="9">
    <source>
        <dbReference type="ARBA" id="ARBA00023180"/>
    </source>
</evidence>
<dbReference type="InterPro" id="IPR038550">
    <property type="entry name" value="GPCR_3_9-Cys_sf"/>
</dbReference>
<dbReference type="InterPro" id="IPR004073">
    <property type="entry name" value="GPCR_3_vmron_rcpt_2"/>
</dbReference>
<sequence>MVLIMLTLVLLPQVFSKIHIANCNTTGDSLSILHQYYHLGEHIIAAIFSQIYTWFSPITFEKRPSNDNFDDLIYFSASRTYQSSMEIVSTRHRFIPNYKCNTQQDLVAVIGGPQSDTCVHMATILSAYKVPQLTYGCVPMMINRAQGVFSYQTFPNEALQHVGILQLLMYFRWTWIGVISQNEINEYAERFVQNALPMFSQSGICIDFIERTPILSFSTQIPETEDSIVKIGSIIMRSSANVVLVYGEIDTMIVLRILLDISEFEDLSMKTKGKVWILTAQMAFTSLPFQRNSDIHFLHGALSFASHSKELFGFQKFLQMRNPTSEKEDGFIMDFWQQAFNCLFRKTMADDTNEKICTGEEKLERVPGSVFEMSMTGHSYSIYNAVYAVVHALDAMRLSHLKHESRVLLNQLWQLHHFLRSISFNNSAGEKISFDQNGELIAGYDIINWITFPNQSFLQVKVGNVIPKTPTGKGFTIHEDAIVWPQTFKETPPLSICNDRCSPGYGRREKEGEPFCCYDCLPCPVGKISNHKDTDDCFQCPEDHYPNKEQNLCLPKVISFLSYKEPLGTSLSIFALSLSFVTSLILGIFIRNRNTPIVKANNRKLTYTILISLLLSFLCSLLFIGQPHKVTCLLRQPAFGMIFSVAISCVLAKTITVILAFKATALGSRMRKWMGEGLAASIVVLCSVVQATICNVWLLTFPPFPDFDTYSVTGEITVECNEGSVTMFYCVLGYMGFLAIVSFTIAFLARHLPDSFNEAKFITFSMLVFCSVWMSFVPTYLSTKGKFMVAVEIFSILASSTGLLSCIFFPKCIIILCRPDLNKREYLIKRNK</sequence>
<dbReference type="Gene3D" id="2.10.50.30">
    <property type="entry name" value="GPCR, family 3, nine cysteines domain"/>
    <property type="match status" value="1"/>
</dbReference>
<dbReference type="InterPro" id="IPR001828">
    <property type="entry name" value="ANF_lig-bd_rcpt"/>
</dbReference>
<evidence type="ECO:0000256" key="12">
    <source>
        <dbReference type="SAM" id="SignalP"/>
    </source>
</evidence>
<dbReference type="InterPro" id="IPR017978">
    <property type="entry name" value="GPCR_3_C"/>
</dbReference>
<proteinExistence type="predicted"/>
<keyword evidence="2" id="KW-1003">Cell membrane</keyword>
<dbReference type="PANTHER" id="PTHR24061">
    <property type="entry name" value="CALCIUM-SENSING RECEPTOR-RELATED"/>
    <property type="match status" value="1"/>
</dbReference>
<evidence type="ECO:0000256" key="4">
    <source>
        <dbReference type="ARBA" id="ARBA00022729"/>
    </source>
</evidence>
<reference evidence="15" key="1">
    <citation type="submission" date="2025-08" db="UniProtKB">
        <authorList>
            <consortium name="RefSeq"/>
        </authorList>
    </citation>
    <scope>IDENTIFICATION</scope>
</reference>
<feature type="transmembrane region" description="Helical" evidence="11">
    <location>
        <begin position="761"/>
        <end position="781"/>
    </location>
</feature>
<keyword evidence="4 12" id="KW-0732">Signal</keyword>
<keyword evidence="3 11" id="KW-0812">Transmembrane</keyword>
<dbReference type="GeneID" id="107112059"/>
<evidence type="ECO:0000256" key="2">
    <source>
        <dbReference type="ARBA" id="ARBA00022475"/>
    </source>
</evidence>
<keyword evidence="6" id="KW-0297">G-protein coupled receptor</keyword>
<feature type="chain" id="PRO_5045782508" evidence="12">
    <location>
        <begin position="17"/>
        <end position="832"/>
    </location>
</feature>
<keyword evidence="7 11" id="KW-0472">Membrane</keyword>
<evidence type="ECO:0000256" key="5">
    <source>
        <dbReference type="ARBA" id="ARBA00022989"/>
    </source>
</evidence>
<feature type="transmembrane region" description="Helical" evidence="11">
    <location>
        <begin position="605"/>
        <end position="626"/>
    </location>
</feature>
<dbReference type="InterPro" id="IPR017979">
    <property type="entry name" value="GPCR_3_CS"/>
</dbReference>
<feature type="transmembrane region" description="Helical" evidence="11">
    <location>
        <begin position="793"/>
        <end position="817"/>
    </location>
</feature>
<dbReference type="PANTHER" id="PTHR24061:SF599">
    <property type="entry name" value="G-PROTEIN COUPLED RECEPTORS FAMILY 3 PROFILE DOMAIN-CONTAINING PROTEIN"/>
    <property type="match status" value="1"/>
</dbReference>
<feature type="signal peptide" evidence="12">
    <location>
        <begin position="1"/>
        <end position="16"/>
    </location>
</feature>
<keyword evidence="8" id="KW-0675">Receptor</keyword>
<feature type="transmembrane region" description="Helical" evidence="11">
    <location>
        <begin position="673"/>
        <end position="698"/>
    </location>
</feature>
<dbReference type="InterPro" id="IPR028082">
    <property type="entry name" value="Peripla_BP_I"/>
</dbReference>
<protein>
    <submittedName>
        <fullName evidence="15">Vomeronasal type-2 receptor 26-like</fullName>
    </submittedName>
</protein>
<dbReference type="PROSITE" id="PS00981">
    <property type="entry name" value="G_PROTEIN_RECEP_F3_3"/>
    <property type="match status" value="1"/>
</dbReference>
<dbReference type="Gene3D" id="3.40.50.2300">
    <property type="match status" value="2"/>
</dbReference>
<evidence type="ECO:0000313" key="15">
    <source>
        <dbReference type="RefSeq" id="XP_015268612.1"/>
    </source>
</evidence>
<keyword evidence="10" id="KW-0807">Transducer</keyword>
<evidence type="ECO:0000256" key="6">
    <source>
        <dbReference type="ARBA" id="ARBA00023040"/>
    </source>
</evidence>
<gene>
    <name evidence="15" type="primary">LOC107112059</name>
</gene>
<feature type="transmembrane region" description="Helical" evidence="11">
    <location>
        <begin position="726"/>
        <end position="749"/>
    </location>
</feature>
<dbReference type="PRINTS" id="PR01535">
    <property type="entry name" value="VOMERONASL2R"/>
</dbReference>
<accession>A0ABM1K4H5</accession>
<keyword evidence="14" id="KW-1185">Reference proteome</keyword>
<evidence type="ECO:0000256" key="7">
    <source>
        <dbReference type="ARBA" id="ARBA00023136"/>
    </source>
</evidence>
<comment type="subcellular location">
    <subcellularLocation>
        <location evidence="1">Cell membrane</location>
        <topology evidence="1">Multi-pass membrane protein</topology>
    </subcellularLocation>
</comment>
<evidence type="ECO:0000313" key="14">
    <source>
        <dbReference type="Proteomes" id="UP000694871"/>
    </source>
</evidence>
<dbReference type="Proteomes" id="UP000694871">
    <property type="component" value="Unplaced"/>
</dbReference>
<dbReference type="Pfam" id="PF07562">
    <property type="entry name" value="NCD3G"/>
    <property type="match status" value="1"/>
</dbReference>